<dbReference type="PROSITE" id="PS51384">
    <property type="entry name" value="FAD_FR"/>
    <property type="match status" value="1"/>
</dbReference>
<keyword evidence="9 10" id="KW-0472">Membrane</keyword>
<keyword evidence="8" id="KW-0406">Ion transport</keyword>
<dbReference type="OrthoDB" id="4494341at2759"/>
<dbReference type="InterPro" id="IPR039261">
    <property type="entry name" value="FNR_nucleotide-bd"/>
</dbReference>
<keyword evidence="7" id="KW-0560">Oxidoreductase</keyword>
<evidence type="ECO:0000256" key="7">
    <source>
        <dbReference type="ARBA" id="ARBA00023002"/>
    </source>
</evidence>
<name>A0A9P9IRK6_9PLEO</name>
<dbReference type="InterPro" id="IPR013121">
    <property type="entry name" value="Fe_red_NAD-bd_6"/>
</dbReference>
<comment type="similarity">
    <text evidence="2">Belongs to the ferric reductase (FRE) family.</text>
</comment>
<protein>
    <submittedName>
        <fullName evidence="12">Ferric reductase</fullName>
    </submittedName>
</protein>
<comment type="caution">
    <text evidence="12">The sequence shown here is derived from an EMBL/GenBank/DDBJ whole genome shotgun (WGS) entry which is preliminary data.</text>
</comment>
<gene>
    <name evidence="12" type="ORF">B0J11DRAFT_275375</name>
</gene>
<dbReference type="Pfam" id="PF01794">
    <property type="entry name" value="Ferric_reduct"/>
    <property type="match status" value="1"/>
</dbReference>
<dbReference type="GO" id="GO:0006826">
    <property type="term" value="P:iron ion transport"/>
    <property type="evidence" value="ECO:0007669"/>
    <property type="project" value="TreeGrafter"/>
</dbReference>
<dbReference type="GO" id="GO:0000293">
    <property type="term" value="F:ferric-chelate reductase activity"/>
    <property type="evidence" value="ECO:0007669"/>
    <property type="project" value="UniProtKB-ARBA"/>
</dbReference>
<dbReference type="Proteomes" id="UP000700596">
    <property type="component" value="Unassembled WGS sequence"/>
</dbReference>
<proteinExistence type="inferred from homology"/>
<feature type="transmembrane region" description="Helical" evidence="10">
    <location>
        <begin position="259"/>
        <end position="278"/>
    </location>
</feature>
<evidence type="ECO:0000256" key="3">
    <source>
        <dbReference type="ARBA" id="ARBA00022448"/>
    </source>
</evidence>
<feature type="transmembrane region" description="Helical" evidence="10">
    <location>
        <begin position="314"/>
        <end position="331"/>
    </location>
</feature>
<dbReference type="InterPro" id="IPR013112">
    <property type="entry name" value="FAD-bd_8"/>
</dbReference>
<dbReference type="InterPro" id="IPR051410">
    <property type="entry name" value="Ferric/Cupric_Reductase"/>
</dbReference>
<keyword evidence="13" id="KW-1185">Reference proteome</keyword>
<dbReference type="PANTHER" id="PTHR32361">
    <property type="entry name" value="FERRIC/CUPRIC REDUCTASE TRANSMEMBRANE COMPONENT"/>
    <property type="match status" value="1"/>
</dbReference>
<dbReference type="GO" id="GO:0015677">
    <property type="term" value="P:copper ion import"/>
    <property type="evidence" value="ECO:0007669"/>
    <property type="project" value="TreeGrafter"/>
</dbReference>
<evidence type="ECO:0000256" key="5">
    <source>
        <dbReference type="ARBA" id="ARBA00022982"/>
    </source>
</evidence>
<dbReference type="InterPro" id="IPR017927">
    <property type="entry name" value="FAD-bd_FR_type"/>
</dbReference>
<keyword evidence="3" id="KW-0813">Transport</keyword>
<evidence type="ECO:0000256" key="1">
    <source>
        <dbReference type="ARBA" id="ARBA00004141"/>
    </source>
</evidence>
<evidence type="ECO:0000313" key="13">
    <source>
        <dbReference type="Proteomes" id="UP000700596"/>
    </source>
</evidence>
<evidence type="ECO:0000256" key="4">
    <source>
        <dbReference type="ARBA" id="ARBA00022692"/>
    </source>
</evidence>
<dbReference type="Pfam" id="PF08022">
    <property type="entry name" value="FAD_binding_8"/>
    <property type="match status" value="1"/>
</dbReference>
<evidence type="ECO:0000256" key="6">
    <source>
        <dbReference type="ARBA" id="ARBA00022989"/>
    </source>
</evidence>
<dbReference type="GO" id="GO:0005886">
    <property type="term" value="C:plasma membrane"/>
    <property type="evidence" value="ECO:0007669"/>
    <property type="project" value="TreeGrafter"/>
</dbReference>
<feature type="domain" description="FAD-binding FR-type" evidence="11">
    <location>
        <begin position="343"/>
        <end position="468"/>
    </location>
</feature>
<feature type="transmembrane region" description="Helical" evidence="10">
    <location>
        <begin position="173"/>
        <end position="194"/>
    </location>
</feature>
<dbReference type="InterPro" id="IPR013130">
    <property type="entry name" value="Fe3_Rdtase_TM_dom"/>
</dbReference>
<dbReference type="EMBL" id="JAGMWT010000005">
    <property type="protein sequence ID" value="KAH7128630.1"/>
    <property type="molecule type" value="Genomic_DNA"/>
</dbReference>
<keyword evidence="6 10" id="KW-1133">Transmembrane helix</keyword>
<evidence type="ECO:0000256" key="9">
    <source>
        <dbReference type="ARBA" id="ARBA00023136"/>
    </source>
</evidence>
<keyword evidence="4 10" id="KW-0812">Transmembrane</keyword>
<accession>A0A9P9IRK6</accession>
<dbReference type="CDD" id="cd06186">
    <property type="entry name" value="NOX_Duox_like_FAD_NADP"/>
    <property type="match status" value="1"/>
</dbReference>
<reference evidence="12" key="1">
    <citation type="journal article" date="2021" name="Nat. Commun.">
        <title>Genetic determinants of endophytism in the Arabidopsis root mycobiome.</title>
        <authorList>
            <person name="Mesny F."/>
            <person name="Miyauchi S."/>
            <person name="Thiergart T."/>
            <person name="Pickel B."/>
            <person name="Atanasova L."/>
            <person name="Karlsson M."/>
            <person name="Huettel B."/>
            <person name="Barry K.W."/>
            <person name="Haridas S."/>
            <person name="Chen C."/>
            <person name="Bauer D."/>
            <person name="Andreopoulos W."/>
            <person name="Pangilinan J."/>
            <person name="LaButti K."/>
            <person name="Riley R."/>
            <person name="Lipzen A."/>
            <person name="Clum A."/>
            <person name="Drula E."/>
            <person name="Henrissat B."/>
            <person name="Kohler A."/>
            <person name="Grigoriev I.V."/>
            <person name="Martin F.M."/>
            <person name="Hacquard S."/>
        </authorList>
    </citation>
    <scope>NUCLEOTIDE SEQUENCE</scope>
    <source>
        <strain evidence="12">MPI-CAGE-CH-0243</strain>
    </source>
</reference>
<dbReference type="SUPFAM" id="SSF52343">
    <property type="entry name" value="Ferredoxin reductase-like, C-terminal NADP-linked domain"/>
    <property type="match status" value="1"/>
</dbReference>
<comment type="subcellular location">
    <subcellularLocation>
        <location evidence="1">Membrane</location>
        <topology evidence="1">Multi-pass membrane protein</topology>
    </subcellularLocation>
</comment>
<sequence length="620" mass="70809">MAPSLDPTTDFQPTPSSAIHKPNIDNVKANASITNLDPFKFSHGLTGVNQSSNYLFVDILTSTIFTILFFVLCFRLVTATQRYTRRISTIVLFKQKFWESNGYKPWAYIKKYFLYAPILNTRHNREIRLSSAVNMGTLPTRLQFLILVVYTCSNIAYCLAIPKQPETQRLAEFRGRCGALAVFNMIFTILFALRNNPFIWMLNISYDTFSLFHRWTARIVFLEMLAHVFAWMYNTYQVKYNGMKGWHSINWVLAESLSYRWGMAGFVAVTFLFFHSFGPLRHAFYETFLNLHRLSIIVTLAGVYYHLAKHALPQLPWVYVFIAFLAAEPLIRTARILHHNFSFKRKAWTRVYIEALPGEASRVTFELPRSWRANPGSYVHVYLPRIALWSSHPFSVAWSCQEPTLQKESLPTSLNDLKSKQGPTTISCIVRARTGLTRTIYNKASASKEGRVEFWGAVEGPYGGFHSLDSYGTVVLFAAGVGITHQFSFIRHLLVGHVNHTAAAQKILLIWSIQDIKMLKWIQPWLAEITNLSSFQSLVRIRIHVSQSAVDCDVMLPASLDIRRGRCDPQEIVDQELLSQTGAMVVTVCGPGAYSDSVRAAVRRRVSLRSVDFIEEAFSY</sequence>
<dbReference type="AlphaFoldDB" id="A0A9P9IRK6"/>
<feature type="transmembrane region" description="Helical" evidence="10">
    <location>
        <begin position="215"/>
        <end position="233"/>
    </location>
</feature>
<dbReference type="PANTHER" id="PTHR32361:SF12">
    <property type="entry name" value="PUTATIVE (AFU_ORTHOLOGUE AFUA_1G14340)-RELATED"/>
    <property type="match status" value="1"/>
</dbReference>
<evidence type="ECO:0000256" key="8">
    <source>
        <dbReference type="ARBA" id="ARBA00023065"/>
    </source>
</evidence>
<evidence type="ECO:0000256" key="10">
    <source>
        <dbReference type="SAM" id="Phobius"/>
    </source>
</evidence>
<evidence type="ECO:0000256" key="2">
    <source>
        <dbReference type="ARBA" id="ARBA00006278"/>
    </source>
</evidence>
<dbReference type="GO" id="GO:0006879">
    <property type="term" value="P:intracellular iron ion homeostasis"/>
    <property type="evidence" value="ECO:0007669"/>
    <property type="project" value="TreeGrafter"/>
</dbReference>
<keyword evidence="5" id="KW-0249">Electron transport</keyword>
<feature type="transmembrane region" description="Helical" evidence="10">
    <location>
        <begin position="54"/>
        <end position="77"/>
    </location>
</feature>
<dbReference type="Gene3D" id="3.40.50.80">
    <property type="entry name" value="Nucleotide-binding domain of ferredoxin-NADP reductase (FNR) module"/>
    <property type="match status" value="1"/>
</dbReference>
<feature type="transmembrane region" description="Helical" evidence="10">
    <location>
        <begin position="290"/>
        <end position="308"/>
    </location>
</feature>
<evidence type="ECO:0000259" key="11">
    <source>
        <dbReference type="PROSITE" id="PS51384"/>
    </source>
</evidence>
<dbReference type="Pfam" id="PF08030">
    <property type="entry name" value="NAD_binding_6"/>
    <property type="match status" value="1"/>
</dbReference>
<dbReference type="SFLD" id="SFLDG01168">
    <property type="entry name" value="Ferric_reductase_subgroup_(FRE"/>
    <property type="match status" value="1"/>
</dbReference>
<organism evidence="12 13">
    <name type="scientific">Dendryphion nanum</name>
    <dbReference type="NCBI Taxonomy" id="256645"/>
    <lineage>
        <taxon>Eukaryota</taxon>
        <taxon>Fungi</taxon>
        <taxon>Dikarya</taxon>
        <taxon>Ascomycota</taxon>
        <taxon>Pezizomycotina</taxon>
        <taxon>Dothideomycetes</taxon>
        <taxon>Pleosporomycetidae</taxon>
        <taxon>Pleosporales</taxon>
        <taxon>Torulaceae</taxon>
        <taxon>Dendryphion</taxon>
    </lineage>
</organism>
<dbReference type="SFLD" id="SFLDS00052">
    <property type="entry name" value="Ferric_Reductase_Domain"/>
    <property type="match status" value="1"/>
</dbReference>
<evidence type="ECO:0000313" key="12">
    <source>
        <dbReference type="EMBL" id="KAH7128630.1"/>
    </source>
</evidence>